<gene>
    <name evidence="1" type="ORF">ROR02_27200</name>
</gene>
<dbReference type="OrthoDB" id="7282253at2"/>
<comment type="caution">
    <text evidence="1">The sequence shown here is derived from an EMBL/GenBank/DDBJ whole genome shotgun (WGS) entry which is preliminary data.</text>
</comment>
<keyword evidence="2" id="KW-1185">Reference proteome</keyword>
<reference evidence="1 2" key="1">
    <citation type="submission" date="2019-07" db="EMBL/GenBank/DDBJ databases">
        <title>Whole genome shotgun sequence of Rhodospirillum oryzae NBRC 107573.</title>
        <authorList>
            <person name="Hosoyama A."/>
            <person name="Uohara A."/>
            <person name="Ohji S."/>
            <person name="Ichikawa N."/>
        </authorList>
    </citation>
    <scope>NUCLEOTIDE SEQUENCE [LARGE SCALE GENOMIC DNA]</scope>
    <source>
        <strain evidence="1 2">NBRC 107573</strain>
    </source>
</reference>
<dbReference type="EMBL" id="BJZO01000091">
    <property type="protein sequence ID" value="GEO82589.1"/>
    <property type="molecule type" value="Genomic_DNA"/>
</dbReference>
<dbReference type="Proteomes" id="UP000321567">
    <property type="component" value="Unassembled WGS sequence"/>
</dbReference>
<proteinExistence type="predicted"/>
<accession>A0A512HAW6</accession>
<sequence length="129" mass="14826">MIDGVRISHDYHDKIRDRLKKLDITFDERMACVVFLSEICRSLKYESYDCGKDVDEISSILGIEISEARKIIEILENVHAITVIKRGQTKVITVNPEGAYRGDLNHHAEVMDRYKTEVVPLRPDLRPAS</sequence>
<organism evidence="1 2">
    <name type="scientific">Pararhodospirillum oryzae</name>
    <dbReference type="NCBI Taxonomy" id="478448"/>
    <lineage>
        <taxon>Bacteria</taxon>
        <taxon>Pseudomonadati</taxon>
        <taxon>Pseudomonadota</taxon>
        <taxon>Alphaproteobacteria</taxon>
        <taxon>Rhodospirillales</taxon>
        <taxon>Rhodospirillaceae</taxon>
        <taxon>Pararhodospirillum</taxon>
    </lineage>
</organism>
<evidence type="ECO:0000313" key="1">
    <source>
        <dbReference type="EMBL" id="GEO82589.1"/>
    </source>
</evidence>
<evidence type="ECO:0000313" key="2">
    <source>
        <dbReference type="Proteomes" id="UP000321567"/>
    </source>
</evidence>
<dbReference type="RefSeq" id="WP_147164617.1">
    <property type="nucleotide sequence ID" value="NZ_BJZO01000091.1"/>
</dbReference>
<dbReference type="AlphaFoldDB" id="A0A512HAW6"/>
<protein>
    <submittedName>
        <fullName evidence="1">Uncharacterized protein</fullName>
    </submittedName>
</protein>
<name>A0A512HAW6_9PROT</name>